<accession>A0A366EFI4</accession>
<evidence type="ECO:0000256" key="1">
    <source>
        <dbReference type="ARBA" id="ARBA00004651"/>
    </source>
</evidence>
<keyword evidence="4 10" id="KW-1003">Cell membrane</keyword>
<evidence type="ECO:0000256" key="7">
    <source>
        <dbReference type="ARBA" id="ARBA00023065"/>
    </source>
</evidence>
<feature type="transmembrane region" description="Helical" evidence="10">
    <location>
        <begin position="38"/>
        <end position="57"/>
    </location>
</feature>
<dbReference type="OrthoDB" id="9810350at2"/>
<comment type="subcellular location">
    <subcellularLocation>
        <location evidence="1 10">Cell membrane</location>
        <topology evidence="1 10">Multi-pass membrane protein</topology>
    </subcellularLocation>
</comment>
<keyword evidence="6 10" id="KW-1133">Transmembrane helix</keyword>
<evidence type="ECO:0000256" key="9">
    <source>
        <dbReference type="ARBA" id="ARBA00023303"/>
    </source>
</evidence>
<dbReference type="InterPro" id="IPR036019">
    <property type="entry name" value="MscL_channel"/>
</dbReference>
<dbReference type="InterPro" id="IPR037673">
    <property type="entry name" value="MSC/AndL"/>
</dbReference>
<keyword evidence="3 10" id="KW-0813">Transport</keyword>
<dbReference type="InterPro" id="IPR019823">
    <property type="entry name" value="Mechanosensitive_channel_CS"/>
</dbReference>
<evidence type="ECO:0000256" key="6">
    <source>
        <dbReference type="ARBA" id="ARBA00022989"/>
    </source>
</evidence>
<dbReference type="NCBIfam" id="NF001843">
    <property type="entry name" value="PRK00567.1-4"/>
    <property type="match status" value="1"/>
</dbReference>
<keyword evidence="8 10" id="KW-0472">Membrane</keyword>
<evidence type="ECO:0000256" key="3">
    <source>
        <dbReference type="ARBA" id="ARBA00022448"/>
    </source>
</evidence>
<dbReference type="SUPFAM" id="SSF81330">
    <property type="entry name" value="Gated mechanosensitive channel"/>
    <property type="match status" value="1"/>
</dbReference>
<reference evidence="11 12" key="1">
    <citation type="submission" date="2018-06" db="EMBL/GenBank/DDBJ databases">
        <title>Freshwater and sediment microbial communities from various areas in North America, analyzing microbe dynamics in response to fracking.</title>
        <authorList>
            <person name="Lamendella R."/>
        </authorList>
    </citation>
    <scope>NUCLEOTIDE SEQUENCE [LARGE SCALE GENOMIC DNA]</scope>
    <source>
        <strain evidence="11 12">97B</strain>
    </source>
</reference>
<dbReference type="AlphaFoldDB" id="A0A366EFI4"/>
<keyword evidence="7 10" id="KW-0406">Ion transport</keyword>
<evidence type="ECO:0000256" key="4">
    <source>
        <dbReference type="ARBA" id="ARBA00022475"/>
    </source>
</evidence>
<dbReference type="PANTHER" id="PTHR30266:SF2">
    <property type="entry name" value="LARGE-CONDUCTANCE MECHANOSENSITIVE CHANNEL"/>
    <property type="match status" value="1"/>
</dbReference>
<dbReference type="Proteomes" id="UP000252118">
    <property type="component" value="Unassembled WGS sequence"/>
</dbReference>
<dbReference type="GO" id="GO:0005886">
    <property type="term" value="C:plasma membrane"/>
    <property type="evidence" value="ECO:0007669"/>
    <property type="project" value="UniProtKB-SubCell"/>
</dbReference>
<dbReference type="PRINTS" id="PR01264">
    <property type="entry name" value="MECHCHANNEL"/>
</dbReference>
<dbReference type="InterPro" id="IPR001185">
    <property type="entry name" value="MS_channel"/>
</dbReference>
<sequence length="127" mass="14391">MWQEFKKFAVKGNVIDLAVAVIIGAAFGKIVKSLVDDIIMPLLGILLGGISFTNLKVTVGEAVITYGVFLQNVVDFFLIALVIFFIIRLYKKMERKEEIKAEVKVDQKEELLKEIRDLLKDPRHSPE</sequence>
<dbReference type="NCBIfam" id="TIGR00220">
    <property type="entry name" value="mscL"/>
    <property type="match status" value="1"/>
</dbReference>
<evidence type="ECO:0000256" key="10">
    <source>
        <dbReference type="HAMAP-Rule" id="MF_00115"/>
    </source>
</evidence>
<dbReference type="RefSeq" id="WP_113971008.1">
    <property type="nucleotide sequence ID" value="NZ_QNRJ01000021.1"/>
</dbReference>
<dbReference type="EMBL" id="QNRJ01000021">
    <property type="protein sequence ID" value="RBP01164.1"/>
    <property type="molecule type" value="Genomic_DNA"/>
</dbReference>
<dbReference type="Gene3D" id="1.10.1200.120">
    <property type="entry name" value="Large-conductance mechanosensitive channel, MscL, domain 1"/>
    <property type="match status" value="1"/>
</dbReference>
<evidence type="ECO:0000256" key="8">
    <source>
        <dbReference type="ARBA" id="ARBA00023136"/>
    </source>
</evidence>
<evidence type="ECO:0000256" key="5">
    <source>
        <dbReference type="ARBA" id="ARBA00022692"/>
    </source>
</evidence>
<keyword evidence="5 10" id="KW-0812">Transmembrane</keyword>
<gene>
    <name evidence="10" type="primary">mscL</name>
    <name evidence="11" type="ORF">DET59_12173</name>
</gene>
<name>A0A366EFI4_9BACI</name>
<dbReference type="HAMAP" id="MF_00115">
    <property type="entry name" value="MscL"/>
    <property type="match status" value="1"/>
</dbReference>
<dbReference type="Pfam" id="PF01741">
    <property type="entry name" value="MscL"/>
    <property type="match status" value="1"/>
</dbReference>
<keyword evidence="9 10" id="KW-0407">Ion channel</keyword>
<comment type="caution">
    <text evidence="11">The sequence shown here is derived from an EMBL/GenBank/DDBJ whole genome shotgun (WGS) entry which is preliminary data.</text>
</comment>
<dbReference type="PROSITE" id="PS01327">
    <property type="entry name" value="MSCL"/>
    <property type="match status" value="1"/>
</dbReference>
<comment type="subunit">
    <text evidence="10">Homopentamer.</text>
</comment>
<evidence type="ECO:0000313" key="11">
    <source>
        <dbReference type="EMBL" id="RBP01164.1"/>
    </source>
</evidence>
<organism evidence="11 12">
    <name type="scientific">Rossellomorea aquimaris</name>
    <dbReference type="NCBI Taxonomy" id="189382"/>
    <lineage>
        <taxon>Bacteria</taxon>
        <taxon>Bacillati</taxon>
        <taxon>Bacillota</taxon>
        <taxon>Bacilli</taxon>
        <taxon>Bacillales</taxon>
        <taxon>Bacillaceae</taxon>
        <taxon>Rossellomorea</taxon>
    </lineage>
</organism>
<feature type="transmembrane region" description="Helical" evidence="10">
    <location>
        <begin position="12"/>
        <end position="31"/>
    </location>
</feature>
<evidence type="ECO:0000313" key="12">
    <source>
        <dbReference type="Proteomes" id="UP000252118"/>
    </source>
</evidence>
<feature type="transmembrane region" description="Helical" evidence="10">
    <location>
        <begin position="63"/>
        <end position="87"/>
    </location>
</feature>
<evidence type="ECO:0000256" key="2">
    <source>
        <dbReference type="ARBA" id="ARBA00007254"/>
    </source>
</evidence>
<comment type="similarity">
    <text evidence="2 10">Belongs to the MscL family.</text>
</comment>
<dbReference type="GO" id="GO:0008381">
    <property type="term" value="F:mechanosensitive monoatomic ion channel activity"/>
    <property type="evidence" value="ECO:0007669"/>
    <property type="project" value="UniProtKB-UniRule"/>
</dbReference>
<protein>
    <recommendedName>
        <fullName evidence="10">Large-conductance mechanosensitive channel</fullName>
    </recommendedName>
</protein>
<dbReference type="PANTHER" id="PTHR30266">
    <property type="entry name" value="MECHANOSENSITIVE CHANNEL MSCL"/>
    <property type="match status" value="1"/>
</dbReference>
<proteinExistence type="inferred from homology"/>
<comment type="function">
    <text evidence="10">Channel that opens in response to stretch forces in the membrane lipid bilayer. May participate in the regulation of osmotic pressure changes within the cell.</text>
</comment>